<feature type="domain" description="EamA" evidence="8">
    <location>
        <begin position="152"/>
        <end position="286"/>
    </location>
</feature>
<accession>A0A0E2ZAC1</accession>
<evidence type="ECO:0000313" key="10">
    <source>
        <dbReference type="EMBL" id="KWZ81536.1"/>
    </source>
</evidence>
<dbReference type="PATRIC" id="fig|1681.23.peg.69"/>
<dbReference type="Proteomes" id="UP000488776">
    <property type="component" value="Unassembled WGS sequence"/>
</dbReference>
<evidence type="ECO:0000256" key="3">
    <source>
        <dbReference type="ARBA" id="ARBA00022475"/>
    </source>
</evidence>
<evidence type="ECO:0000256" key="7">
    <source>
        <dbReference type="SAM" id="Phobius"/>
    </source>
</evidence>
<comment type="subcellular location">
    <subcellularLocation>
        <location evidence="1">Cell membrane</location>
        <topology evidence="1">Multi-pass membrane protein</topology>
    </subcellularLocation>
</comment>
<feature type="transmembrane region" description="Helical" evidence="7">
    <location>
        <begin position="68"/>
        <end position="93"/>
    </location>
</feature>
<feature type="transmembrane region" description="Helical" evidence="7">
    <location>
        <begin position="126"/>
        <end position="149"/>
    </location>
</feature>
<feature type="transmembrane region" description="Helical" evidence="7">
    <location>
        <begin position="99"/>
        <end position="117"/>
    </location>
</feature>
<name>A0A0E2ZAC1_BIFBI</name>
<feature type="transmembrane region" description="Helical" evidence="7">
    <location>
        <begin position="38"/>
        <end position="56"/>
    </location>
</feature>
<dbReference type="EMBL" id="JAAJBJ010000001">
    <property type="protein sequence ID" value="NGG35467.1"/>
    <property type="molecule type" value="Genomic_DNA"/>
</dbReference>
<dbReference type="GO" id="GO:0005886">
    <property type="term" value="C:plasma membrane"/>
    <property type="evidence" value="ECO:0007669"/>
    <property type="project" value="UniProtKB-SubCell"/>
</dbReference>
<evidence type="ECO:0000256" key="6">
    <source>
        <dbReference type="ARBA" id="ARBA00023136"/>
    </source>
</evidence>
<feature type="transmembrane region" description="Helical" evidence="7">
    <location>
        <begin position="271"/>
        <end position="291"/>
    </location>
</feature>
<keyword evidence="6 7" id="KW-0472">Membrane</keyword>
<keyword evidence="3" id="KW-1003">Cell membrane</keyword>
<dbReference type="PANTHER" id="PTHR42920:SF5">
    <property type="entry name" value="EAMA DOMAIN-CONTAINING PROTEIN"/>
    <property type="match status" value="1"/>
</dbReference>
<dbReference type="GeneID" id="93092977"/>
<feature type="transmembrane region" description="Helical" evidence="7">
    <location>
        <begin position="155"/>
        <end position="174"/>
    </location>
</feature>
<evidence type="ECO:0000313" key="9">
    <source>
        <dbReference type="EMBL" id="KAB7486274.1"/>
    </source>
</evidence>
<feature type="transmembrane region" description="Helical" evidence="7">
    <location>
        <begin position="245"/>
        <end position="265"/>
    </location>
</feature>
<evidence type="ECO:0000313" key="13">
    <source>
        <dbReference type="Proteomes" id="UP000451386"/>
    </source>
</evidence>
<dbReference type="AlphaFoldDB" id="A0A0E2ZAC1"/>
<dbReference type="SUPFAM" id="SSF103481">
    <property type="entry name" value="Multidrug resistance efflux transporter EmrE"/>
    <property type="match status" value="2"/>
</dbReference>
<sequence length="304" mass="32357">MKKGLSPTTGRVMLLCCAMLWGGSYPIAKVAMGVVTPQWLMGLRLVGASTIMLILFRKRIVPYLNKSIIIPGLVTGLTYWGTMISQTVGLTMIEPGRSAFLTSAYCVLVPFVSWLLMRQRPAARNIVAAALCLTGVGFVSLGSGLGGLTIGTGDLLTLLCAVIFSFNLVCLGKWSRVIDPVALTFAQFVTAGVCFIVGASFSEPAPNASWLAPGVLACLVYLFLGATMLAQIMQNVGLKVTPPSQASIIMCLETVFSMVFSVLFYGETVSGAAATGFALIFLAILVSQIRLNGRLLERVGRKAR</sequence>
<evidence type="ECO:0000313" key="14">
    <source>
        <dbReference type="Proteomes" id="UP000488776"/>
    </source>
</evidence>
<evidence type="ECO:0000256" key="5">
    <source>
        <dbReference type="ARBA" id="ARBA00022989"/>
    </source>
</evidence>
<feature type="domain" description="EamA" evidence="8">
    <location>
        <begin position="10"/>
        <end position="140"/>
    </location>
</feature>
<proteinExistence type="inferred from homology"/>
<dbReference type="InterPro" id="IPR051258">
    <property type="entry name" value="Diverse_Substrate_Transporter"/>
</dbReference>
<dbReference type="Proteomes" id="UP000451386">
    <property type="component" value="Unassembled WGS sequence"/>
</dbReference>
<dbReference type="PANTHER" id="PTHR42920">
    <property type="entry name" value="OS03G0707200 PROTEIN-RELATED"/>
    <property type="match status" value="1"/>
</dbReference>
<dbReference type="EMBL" id="LRPO01000029">
    <property type="protein sequence ID" value="KWZ81536.1"/>
    <property type="molecule type" value="Genomic_DNA"/>
</dbReference>
<dbReference type="RefSeq" id="WP_003816259.1">
    <property type="nucleotide sequence ID" value="NZ_AP018132.1"/>
</dbReference>
<feature type="transmembrane region" description="Helical" evidence="7">
    <location>
        <begin position="208"/>
        <end position="233"/>
    </location>
</feature>
<evidence type="ECO:0000256" key="1">
    <source>
        <dbReference type="ARBA" id="ARBA00004651"/>
    </source>
</evidence>
<keyword evidence="4 7" id="KW-0812">Transmembrane</keyword>
<evidence type="ECO:0000313" key="11">
    <source>
        <dbReference type="EMBL" id="NGG35467.1"/>
    </source>
</evidence>
<dbReference type="EMBL" id="WDOP01000007">
    <property type="protein sequence ID" value="KAB7486274.1"/>
    <property type="molecule type" value="Genomic_DNA"/>
</dbReference>
<dbReference type="InterPro" id="IPR037185">
    <property type="entry name" value="EmrE-like"/>
</dbReference>
<comment type="similarity">
    <text evidence="2">Belongs to the EamA transporter family.</text>
</comment>
<evidence type="ECO:0000256" key="2">
    <source>
        <dbReference type="ARBA" id="ARBA00007362"/>
    </source>
</evidence>
<gene>
    <name evidence="11" type="ORF">G5T23_00035</name>
    <name evidence="9" type="ORF">GBA83_08150</name>
    <name evidence="10" type="ORF">HMPREF3196_01001</name>
</gene>
<dbReference type="InterPro" id="IPR000620">
    <property type="entry name" value="EamA_dom"/>
</dbReference>
<evidence type="ECO:0000313" key="12">
    <source>
        <dbReference type="Proteomes" id="UP000070092"/>
    </source>
</evidence>
<reference evidence="10 12" key="1">
    <citation type="submission" date="2016-01" db="EMBL/GenBank/DDBJ databases">
        <authorList>
            <person name="Oliw E.H."/>
        </authorList>
    </citation>
    <scope>NUCLEOTIDE SEQUENCE [LARGE SCALE GENOMIC DNA]</scope>
    <source>
        <strain evidence="10 12">MJR8628B</strain>
    </source>
</reference>
<protein>
    <submittedName>
        <fullName evidence="9">DMT family transporter</fullName>
    </submittedName>
    <submittedName>
        <fullName evidence="10">Putative membrane protein</fullName>
    </submittedName>
</protein>
<evidence type="ECO:0000259" key="8">
    <source>
        <dbReference type="Pfam" id="PF00892"/>
    </source>
</evidence>
<reference evidence="9 13" key="2">
    <citation type="journal article" date="2019" name="Nat. Med.">
        <title>A library of human gut bacterial isolates paired with longitudinal multiomics data enables mechanistic microbiome research.</title>
        <authorList>
            <person name="Poyet M."/>
            <person name="Groussin M."/>
            <person name="Gibbons S.M."/>
            <person name="Avila-Pacheco J."/>
            <person name="Jiang X."/>
            <person name="Kearney S.M."/>
            <person name="Perrotta A.R."/>
            <person name="Berdy B."/>
            <person name="Zhao S."/>
            <person name="Lieberman T.D."/>
            <person name="Swanson P.K."/>
            <person name="Smith M."/>
            <person name="Roesemann S."/>
            <person name="Alexander J.E."/>
            <person name="Rich S.A."/>
            <person name="Livny J."/>
            <person name="Vlamakis H."/>
            <person name="Clish C."/>
            <person name="Bullock K."/>
            <person name="Deik A."/>
            <person name="Scott J."/>
            <person name="Pierce K.A."/>
            <person name="Xavier R.J."/>
            <person name="Alm E.J."/>
        </authorList>
    </citation>
    <scope>NUCLEOTIDE SEQUENCE [LARGE SCALE GENOMIC DNA]</scope>
    <source>
        <strain evidence="9 13">BIOML-A13</strain>
    </source>
</reference>
<feature type="transmembrane region" description="Helical" evidence="7">
    <location>
        <begin position="181"/>
        <end position="202"/>
    </location>
</feature>
<dbReference type="Pfam" id="PF00892">
    <property type="entry name" value="EamA"/>
    <property type="match status" value="2"/>
</dbReference>
<evidence type="ECO:0000256" key="4">
    <source>
        <dbReference type="ARBA" id="ARBA00022692"/>
    </source>
</evidence>
<reference evidence="11 14" key="3">
    <citation type="submission" date="2020-02" db="EMBL/GenBank/DDBJ databases">
        <title>Antibiotic susceptibility profiles of lactic acid bacteria isolated from the human vagina and genetic basis of atypical resistances.</title>
        <authorList>
            <person name="Sirichoat A."/>
            <person name="Florez A.B."/>
            <person name="Vazquez L."/>
            <person name="Buppasiri P."/>
            <person name="Panya M."/>
            <person name="Lulitanond V."/>
            <person name="Mayo B."/>
        </authorList>
    </citation>
    <scope>NUCLEOTIDE SEQUENCE [LARGE SCALE GENOMIC DNA]</scope>
    <source>
        <strain evidence="11 14">VA07-1AN</strain>
    </source>
</reference>
<dbReference type="Proteomes" id="UP000070092">
    <property type="component" value="Unassembled WGS sequence"/>
</dbReference>
<dbReference type="OMA" id="DIFCILS"/>
<organism evidence="9 13">
    <name type="scientific">Bifidobacterium bifidum</name>
    <dbReference type="NCBI Taxonomy" id="1681"/>
    <lineage>
        <taxon>Bacteria</taxon>
        <taxon>Bacillati</taxon>
        <taxon>Actinomycetota</taxon>
        <taxon>Actinomycetes</taxon>
        <taxon>Bifidobacteriales</taxon>
        <taxon>Bifidobacteriaceae</taxon>
        <taxon>Bifidobacterium</taxon>
    </lineage>
</organism>
<feature type="transmembrane region" description="Helical" evidence="7">
    <location>
        <begin position="12"/>
        <end position="32"/>
    </location>
</feature>
<keyword evidence="5 7" id="KW-1133">Transmembrane helix</keyword>
<comment type="caution">
    <text evidence="9">The sequence shown here is derived from an EMBL/GenBank/DDBJ whole genome shotgun (WGS) entry which is preliminary data.</text>
</comment>